<dbReference type="GeneID" id="26647035"/>
<dbReference type="Proteomes" id="UP000030730">
    <property type="component" value="Genome"/>
</dbReference>
<evidence type="ECO:0008006" key="3">
    <source>
        <dbReference type="Google" id="ProtNLM"/>
    </source>
</evidence>
<dbReference type="OrthoDB" id="20098at10239"/>
<evidence type="ECO:0000313" key="1">
    <source>
        <dbReference type="EMBL" id="CEK40334.1"/>
    </source>
</evidence>
<reference evidence="1 2" key="1">
    <citation type="submission" date="2014-12" db="EMBL/GenBank/DDBJ databases">
        <title>Whole Genome Sequence and Molecular Characterization of Siphoviridae / Myoviridae Phage Infecting Clostridium difficile.</title>
        <authorList>
            <person name="Monot M."/>
        </authorList>
    </citation>
    <scope>NUCLEOTIDE SEQUENCE [LARGE SCALE GENOMIC DNA]</scope>
</reference>
<organism evidence="1 2">
    <name type="scientific">Clostridium phage phiCD146</name>
    <dbReference type="NCBI Taxonomy" id="1582151"/>
    <lineage>
        <taxon>Viruses</taxon>
        <taxon>Duplodnaviria</taxon>
        <taxon>Heunggongvirae</taxon>
        <taxon>Uroviricota</taxon>
        <taxon>Caudoviricetes</taxon>
        <taxon>Leicestervirus</taxon>
        <taxon>Leicestervirus CD146</taxon>
    </lineage>
</organism>
<gene>
    <name evidence="1" type="ORF">PHICD146_20005</name>
</gene>
<dbReference type="InterPro" id="IPR025915">
    <property type="entry name" value="Phage_gp49_66"/>
</dbReference>
<dbReference type="RefSeq" id="YP_009214133.1">
    <property type="nucleotide sequence ID" value="NC_028958.1"/>
</dbReference>
<keyword evidence="2" id="KW-1185">Reference proteome</keyword>
<dbReference type="KEGG" id="vg:26647035"/>
<dbReference type="EMBL" id="LN681536">
    <property type="protein sequence ID" value="CEK40334.1"/>
    <property type="molecule type" value="Genomic_DNA"/>
</dbReference>
<evidence type="ECO:0000313" key="2">
    <source>
        <dbReference type="Proteomes" id="UP000030730"/>
    </source>
</evidence>
<accession>A0A0A8WIK5</accession>
<sequence length="86" mass="9885">MNKNSITQQQIDDLFNQSEKKVDVYWGKCTIMTIQLSNGFTLVGHSACVDPANYDEQIGLDICEEQIKNELWKLEGYRLQCELGKL</sequence>
<name>A0A0A8WIK5_9CAUD</name>
<dbReference type="Pfam" id="PF13876">
    <property type="entry name" value="Phage_gp49_66"/>
    <property type="match status" value="1"/>
</dbReference>
<protein>
    <recommendedName>
        <fullName evidence="3">Phage protein</fullName>
    </recommendedName>
</protein>
<proteinExistence type="predicted"/>